<proteinExistence type="predicted"/>
<sequence>MPSPPQQAVYYIVQAPPPKQIYRTVDSAESAAPTYSAQPSSTGDVAIPAPPPSAMQFPGPTYFIASPYPFPSNGGVFQGSPYPFAAGSQFLQGPTLVAPPYEKKQKKTKVTSNRIA</sequence>
<organism evidence="1 2">
    <name type="scientific">Panagrolaimus sp. PS1159</name>
    <dbReference type="NCBI Taxonomy" id="55785"/>
    <lineage>
        <taxon>Eukaryota</taxon>
        <taxon>Metazoa</taxon>
        <taxon>Ecdysozoa</taxon>
        <taxon>Nematoda</taxon>
        <taxon>Chromadorea</taxon>
        <taxon>Rhabditida</taxon>
        <taxon>Tylenchina</taxon>
        <taxon>Panagrolaimomorpha</taxon>
        <taxon>Panagrolaimoidea</taxon>
        <taxon>Panagrolaimidae</taxon>
        <taxon>Panagrolaimus</taxon>
    </lineage>
</organism>
<dbReference type="Proteomes" id="UP000887580">
    <property type="component" value="Unplaced"/>
</dbReference>
<dbReference type="WBParaSite" id="PS1159_v2.g24477.t1">
    <property type="protein sequence ID" value="PS1159_v2.g24477.t1"/>
    <property type="gene ID" value="PS1159_v2.g24477"/>
</dbReference>
<evidence type="ECO:0000313" key="2">
    <source>
        <dbReference type="WBParaSite" id="PS1159_v2.g24477.t1"/>
    </source>
</evidence>
<accession>A0AC35G7U1</accession>
<name>A0AC35G7U1_9BILA</name>
<evidence type="ECO:0000313" key="1">
    <source>
        <dbReference type="Proteomes" id="UP000887580"/>
    </source>
</evidence>
<protein>
    <submittedName>
        <fullName evidence="2">DAZ-associated protein 2</fullName>
    </submittedName>
</protein>
<reference evidence="2" key="1">
    <citation type="submission" date="2022-11" db="UniProtKB">
        <authorList>
            <consortium name="WormBaseParasite"/>
        </authorList>
    </citation>
    <scope>IDENTIFICATION</scope>
</reference>